<evidence type="ECO:0000256" key="3">
    <source>
        <dbReference type="SAM" id="MobiDB-lite"/>
    </source>
</evidence>
<name>A0A7R9ZKE6_9STRA</name>
<dbReference type="Pfam" id="PF21467">
    <property type="entry name" value="BetaGal_gal-bd"/>
    <property type="match status" value="1"/>
</dbReference>
<dbReference type="EMBL" id="HBEF01003591">
    <property type="protein sequence ID" value="CAD8330177.1"/>
    <property type="molecule type" value="Transcribed_RNA"/>
</dbReference>
<evidence type="ECO:0000256" key="1">
    <source>
        <dbReference type="ARBA" id="ARBA00022801"/>
    </source>
</evidence>
<dbReference type="GO" id="GO:0004553">
    <property type="term" value="F:hydrolase activity, hydrolyzing O-glycosyl compounds"/>
    <property type="evidence" value="ECO:0007669"/>
    <property type="project" value="InterPro"/>
</dbReference>
<gene>
    <name evidence="6" type="ORF">CAUS1442_LOCUS2275</name>
</gene>
<feature type="domain" description="Glycoside hydrolase 35 catalytic" evidence="4">
    <location>
        <begin position="11"/>
        <end position="132"/>
    </location>
</feature>
<feature type="region of interest" description="Disordered" evidence="3">
    <location>
        <begin position="174"/>
        <end position="193"/>
    </location>
</feature>
<dbReference type="Gene3D" id="3.20.20.80">
    <property type="entry name" value="Glycosidases"/>
    <property type="match status" value="1"/>
</dbReference>
<dbReference type="Pfam" id="PF01301">
    <property type="entry name" value="Glyco_hydro_35"/>
    <property type="match status" value="1"/>
</dbReference>
<dbReference type="Gene3D" id="2.60.120.260">
    <property type="entry name" value="Galactose-binding domain-like"/>
    <property type="match status" value="2"/>
</dbReference>
<dbReference type="InterPro" id="IPR048913">
    <property type="entry name" value="BetaGal_gal-bd"/>
</dbReference>
<dbReference type="PANTHER" id="PTHR23421">
    <property type="entry name" value="BETA-GALACTOSIDASE RELATED"/>
    <property type="match status" value="1"/>
</dbReference>
<proteinExistence type="predicted"/>
<reference evidence="6" key="1">
    <citation type="submission" date="2021-01" db="EMBL/GenBank/DDBJ databases">
        <authorList>
            <person name="Corre E."/>
            <person name="Pelletier E."/>
            <person name="Niang G."/>
            <person name="Scheremetjew M."/>
            <person name="Finn R."/>
            <person name="Kale V."/>
            <person name="Holt S."/>
            <person name="Cochrane G."/>
            <person name="Meng A."/>
            <person name="Brown T."/>
            <person name="Cohen L."/>
        </authorList>
    </citation>
    <scope>NUCLEOTIDE SEQUENCE</scope>
    <source>
        <strain evidence="6">CCMP3328</strain>
    </source>
</reference>
<evidence type="ECO:0000259" key="4">
    <source>
        <dbReference type="Pfam" id="PF01301"/>
    </source>
</evidence>
<dbReference type="InterPro" id="IPR001944">
    <property type="entry name" value="Glycoside_Hdrlase_35"/>
</dbReference>
<keyword evidence="1" id="KW-0378">Hydrolase</keyword>
<sequence>MCFGLSASNTVETCNGDCTGYWVEQHGDSGRIQIDQPALLTEFENGFQIWGENASQPTDYFWGRTSRNTGQEVLKWFARGGAHLNYYMWWGGYNRGRSAAAGISNMYAADGVLCPSGQRHHPKFEYLQSLHDMLATIAPALLHRDSALHQDKDLLVKNSNGEWALQGDQRMFEYGAQNTNGPGKDGDGGSENGSLPHVIFVENDANFPVTAWVYGYGAVSLSPASVTVIVDGAVEFDSAIIDGQAEQYQRIFDEDTASELSWTTQPEPLRLSEKDKKVTASTEPIEQTALNIASDVSSDYAWYETNITLNADMDDATLHIDTAEANSFVAYIDGQYVAEANRHFHKEGLVTLDVPIGGIDAGVHRLLLLSESLGYDNLIGRWGVDTKRKMKGIVGSVVLGGSQDGSSTSIVVQSETMASGRRWLSFPGLHWDLGNIRNNNPNDGDDHDGSIEKTDVAAGIATSSVQARWAQTTFQTPPFDSPHRSLFLKVSEGRGHIWLNGHDLGRFWNITKAGSSNRPTQLYYQLPPDYLNKADGDANDLTIFDVFGSAHVTAQLVLSSLEVSAEPNFKDEVDYLDACI</sequence>
<organism evidence="6">
    <name type="scientific">Craspedostauros australis</name>
    <dbReference type="NCBI Taxonomy" id="1486917"/>
    <lineage>
        <taxon>Eukaryota</taxon>
        <taxon>Sar</taxon>
        <taxon>Stramenopiles</taxon>
        <taxon>Ochrophyta</taxon>
        <taxon>Bacillariophyta</taxon>
        <taxon>Bacillariophyceae</taxon>
        <taxon>Bacillariophycidae</taxon>
        <taxon>Naviculales</taxon>
        <taxon>Naviculaceae</taxon>
        <taxon>Craspedostauros</taxon>
    </lineage>
</organism>
<dbReference type="AlphaFoldDB" id="A0A7R9ZKE6"/>
<dbReference type="PRINTS" id="PR00742">
    <property type="entry name" value="GLHYDRLASE35"/>
</dbReference>
<dbReference type="SUPFAM" id="SSF49785">
    <property type="entry name" value="Galactose-binding domain-like"/>
    <property type="match status" value="1"/>
</dbReference>
<dbReference type="InterPro" id="IPR031330">
    <property type="entry name" value="Gly_Hdrlase_35_cat"/>
</dbReference>
<evidence type="ECO:0008006" key="7">
    <source>
        <dbReference type="Google" id="ProtNLM"/>
    </source>
</evidence>
<dbReference type="GO" id="GO:0005975">
    <property type="term" value="P:carbohydrate metabolic process"/>
    <property type="evidence" value="ECO:0007669"/>
    <property type="project" value="InterPro"/>
</dbReference>
<evidence type="ECO:0000256" key="2">
    <source>
        <dbReference type="ARBA" id="ARBA00023295"/>
    </source>
</evidence>
<dbReference type="InterPro" id="IPR008979">
    <property type="entry name" value="Galactose-bd-like_sf"/>
</dbReference>
<protein>
    <recommendedName>
        <fullName evidence="7">Beta-galactosidase</fullName>
    </recommendedName>
</protein>
<evidence type="ECO:0000259" key="5">
    <source>
        <dbReference type="Pfam" id="PF21467"/>
    </source>
</evidence>
<evidence type="ECO:0000313" key="6">
    <source>
        <dbReference type="EMBL" id="CAD8330177.1"/>
    </source>
</evidence>
<feature type="domain" description="Beta-galactosidase galactose-binding" evidence="5">
    <location>
        <begin position="469"/>
        <end position="533"/>
    </location>
</feature>
<accession>A0A7R9ZKE6</accession>
<keyword evidence="2" id="KW-0326">Glycosidase</keyword>